<reference evidence="2 3" key="1">
    <citation type="submission" date="2016-03" db="EMBL/GenBank/DDBJ databases">
        <title>Fine-scale spatial genetic structure of a fungal parasite of coffee scale insects.</title>
        <authorList>
            <person name="Jackson D."/>
            <person name="Zemenick K.A."/>
            <person name="Malloure B."/>
            <person name="Quandt C.A."/>
            <person name="James T.Y."/>
        </authorList>
    </citation>
    <scope>NUCLEOTIDE SEQUENCE [LARGE SCALE GENOMIC DNA]</scope>
    <source>
        <strain evidence="2 3">UM487</strain>
    </source>
</reference>
<keyword evidence="3" id="KW-1185">Reference proteome</keyword>
<protein>
    <submittedName>
        <fullName evidence="2">Uncharacterized protein</fullName>
    </submittedName>
</protein>
<evidence type="ECO:0000313" key="3">
    <source>
        <dbReference type="Proteomes" id="UP000243081"/>
    </source>
</evidence>
<evidence type="ECO:0000313" key="2">
    <source>
        <dbReference type="EMBL" id="OAQ96995.1"/>
    </source>
</evidence>
<organism evidence="2 3">
    <name type="scientific">Cordyceps confragosa</name>
    <name type="common">Lecanicillium lecanii</name>
    <dbReference type="NCBI Taxonomy" id="2714763"/>
    <lineage>
        <taxon>Eukaryota</taxon>
        <taxon>Fungi</taxon>
        <taxon>Dikarya</taxon>
        <taxon>Ascomycota</taxon>
        <taxon>Pezizomycotina</taxon>
        <taxon>Sordariomycetes</taxon>
        <taxon>Hypocreomycetidae</taxon>
        <taxon>Hypocreales</taxon>
        <taxon>Cordycipitaceae</taxon>
        <taxon>Akanthomyces</taxon>
    </lineage>
</organism>
<sequence length="129" mass="14705">MARRAASRSATDSDGVSPAIAAQQRIFQLKKERDEKMKDVAGKALADLDNIKQQATREREEHERRRKQKKVKILSDIAKSIQKRNAIEQDMLAVVAGMNAAMTHLEEHVMGVFDEKEHELQNLLRDDKV</sequence>
<name>A0A179I2P2_CORDF</name>
<dbReference type="AlphaFoldDB" id="A0A179I2P2"/>
<comment type="caution">
    <text evidence="2">The sequence shown here is derived from an EMBL/GenBank/DDBJ whole genome shotgun (WGS) entry which is preliminary data.</text>
</comment>
<evidence type="ECO:0000256" key="1">
    <source>
        <dbReference type="SAM" id="MobiDB-lite"/>
    </source>
</evidence>
<dbReference type="Proteomes" id="UP000243081">
    <property type="component" value="Unassembled WGS sequence"/>
</dbReference>
<feature type="region of interest" description="Disordered" evidence="1">
    <location>
        <begin position="49"/>
        <end position="70"/>
    </location>
</feature>
<dbReference type="OrthoDB" id="4923153at2759"/>
<proteinExistence type="predicted"/>
<accession>A0A179I2P2</accession>
<gene>
    <name evidence="2" type="ORF">LLEC1_02652</name>
</gene>
<dbReference type="EMBL" id="LUKN01003755">
    <property type="protein sequence ID" value="OAQ96995.1"/>
    <property type="molecule type" value="Genomic_DNA"/>
</dbReference>
<dbReference type="OMA" id="FQQDRRT"/>